<dbReference type="KEGG" id="bmic:BMR1_02g00270"/>
<dbReference type="RefSeq" id="XP_021338008.1">
    <property type="nucleotide sequence ID" value="XM_021483040.1"/>
</dbReference>
<keyword evidence="2" id="KW-1185">Reference proteome</keyword>
<gene>
    <name evidence="1" type="ORF">BMR1_02g00270</name>
</gene>
<sequence length="150" mass="17586">MNNVLVSSRVRSKCLGDPYTKLIQLKRTFRFLKAAQENNARVLILGNKFQSRINLDNFFLTSKNNFTHSPNFNSEIIDSASKNYDLILCLDPILFAKKLKNINLPRVLVSTVDDLYWHRDLIDSFDYLIPLTHDRTDQALHYLLAQRWKE</sequence>
<reference evidence="1 2" key="1">
    <citation type="journal article" date="2012" name="Nucleic Acids Res.">
        <title>Sequencing of the smallest Apicomplexan genome from the human pathogen Babesia microti.</title>
        <authorList>
            <person name="Cornillot E."/>
            <person name="Hadj-Kaddour K."/>
            <person name="Dassouli A."/>
            <person name="Noel B."/>
            <person name="Ranwez V."/>
            <person name="Vacherie B."/>
            <person name="Augagneur Y."/>
            <person name="Bres V."/>
            <person name="Duclos A."/>
            <person name="Randazzo S."/>
            <person name="Carcy B."/>
            <person name="Debierre-Grockiego F."/>
            <person name="Delbecq S."/>
            <person name="Moubri-Menage K."/>
            <person name="Shams-Eldin H."/>
            <person name="Usmani-Brown S."/>
            <person name="Bringaud F."/>
            <person name="Wincker P."/>
            <person name="Vivares C.P."/>
            <person name="Schwarz R.T."/>
            <person name="Schetters T.P."/>
            <person name="Krause P.J."/>
            <person name="Gorenflot A."/>
            <person name="Berry V."/>
            <person name="Barbe V."/>
            <person name="Ben Mamoun C."/>
        </authorList>
    </citation>
    <scope>NUCLEOTIDE SEQUENCE [LARGE SCALE GENOMIC DNA]</scope>
    <source>
        <strain evidence="1 2">RI</strain>
    </source>
</reference>
<name>A0A1R4A9X0_BABMR</name>
<reference evidence="1 2" key="2">
    <citation type="journal article" date="2013" name="PLoS ONE">
        <title>Whole genome mapping and re-organization of the nuclear and mitochondrial genomes of Babesia microti isolates.</title>
        <authorList>
            <person name="Cornillot E."/>
            <person name="Dassouli A."/>
            <person name="Garg A."/>
            <person name="Pachikara N."/>
            <person name="Randazzo S."/>
            <person name="Depoix D."/>
            <person name="Carcy B."/>
            <person name="Delbecq S."/>
            <person name="Frutos R."/>
            <person name="Silva J.C."/>
            <person name="Sutton R."/>
            <person name="Krause P.J."/>
            <person name="Mamoun C.B."/>
        </authorList>
    </citation>
    <scope>NUCLEOTIDE SEQUENCE [LARGE SCALE GENOMIC DNA]</scope>
    <source>
        <strain evidence="1 2">RI</strain>
    </source>
</reference>
<dbReference type="AlphaFoldDB" id="A0A1R4A9X0"/>
<organism evidence="1 2">
    <name type="scientific">Babesia microti (strain RI)</name>
    <dbReference type="NCBI Taxonomy" id="1133968"/>
    <lineage>
        <taxon>Eukaryota</taxon>
        <taxon>Sar</taxon>
        <taxon>Alveolata</taxon>
        <taxon>Apicomplexa</taxon>
        <taxon>Aconoidasida</taxon>
        <taxon>Piroplasmida</taxon>
        <taxon>Babesiidae</taxon>
        <taxon>Babesia</taxon>
    </lineage>
</organism>
<dbReference type="Proteomes" id="UP000002899">
    <property type="component" value="Chromosome II"/>
</dbReference>
<dbReference type="EMBL" id="FO082872">
    <property type="protein sequence ID" value="SJK85786.1"/>
    <property type="molecule type" value="Genomic_DNA"/>
</dbReference>
<dbReference type="VEuPathDB" id="PiroplasmaDB:BMR1_02g00270"/>
<protein>
    <submittedName>
        <fullName evidence="1">Uncharacterized protein</fullName>
    </submittedName>
</protein>
<evidence type="ECO:0000313" key="2">
    <source>
        <dbReference type="Proteomes" id="UP000002899"/>
    </source>
</evidence>
<dbReference type="OrthoDB" id="420623at2759"/>
<proteinExistence type="predicted"/>
<accession>A0A1R4A9X0</accession>
<evidence type="ECO:0000313" key="1">
    <source>
        <dbReference type="EMBL" id="SJK85786.1"/>
    </source>
</evidence>
<reference evidence="1 2" key="3">
    <citation type="journal article" date="2016" name="Sci. Rep.">
        <title>Genome-wide diversity and gene expression profiling of Babesia microti isolates identify polymorphic genes that mediate host-pathogen interactions.</title>
        <authorList>
            <person name="Silva J.C."/>
            <person name="Cornillot E."/>
            <person name="McCracken C."/>
            <person name="Usmani-Brown S."/>
            <person name="Dwivedi A."/>
            <person name="Ifeonu O.O."/>
            <person name="Crabtree J."/>
            <person name="Gotia H.T."/>
            <person name="Virji A.Z."/>
            <person name="Reynes C."/>
            <person name="Colinge J."/>
            <person name="Kumar V."/>
            <person name="Lawres L."/>
            <person name="Pazzi J.E."/>
            <person name="Pablo J.V."/>
            <person name="Hung C."/>
            <person name="Brancato J."/>
            <person name="Kumari P."/>
            <person name="Orvis J."/>
            <person name="Tretina K."/>
            <person name="Chibucos M."/>
            <person name="Ott S."/>
            <person name="Sadzewicz L."/>
            <person name="Sengamalay N."/>
            <person name="Shetty A.C."/>
            <person name="Su Q."/>
            <person name="Tallon L."/>
            <person name="Fraser C.M."/>
            <person name="Frutos R."/>
            <person name="Molina D.M."/>
            <person name="Krause P.J."/>
            <person name="Ben Mamoun C."/>
        </authorList>
    </citation>
    <scope>NUCLEOTIDE SEQUENCE [LARGE SCALE GENOMIC DNA]</scope>
    <source>
        <strain evidence="1 2">RI</strain>
    </source>
</reference>
<dbReference type="GeneID" id="24423844"/>